<reference evidence="6" key="4">
    <citation type="submission" date="2020-10" db="EMBL/GenBank/DDBJ databases">
        <authorList>
            <person name="Bassil N.M."/>
            <person name="Lloyd J.R."/>
        </authorList>
    </citation>
    <scope>NUCLEOTIDE SEQUENCE</scope>
    <source>
        <strain evidence="6">NB2006</strain>
    </source>
</reference>
<sequence>MGNTLLTIENVSKVYGKTCVLEPIELSMKKSEIIALCGGNGAGKSTIIKMVTGLTRPTTGSILINNLDWNKNRIEYAKQLGYMPDDFHFQQPLSVVEYLLFYASLKKAEKHVKQTLDIVGLTEKSDQLITKLSKGMRQRLLLAQAIVSKPALVLLDEPTNGLDPHWVDSFTEILLSLKQNGQGILFSTHNLSVAEKVADRVLFLKNGAIKEELNFEKDVPRDLSKFYKEVFI</sequence>
<dbReference type="GO" id="GO:0005524">
    <property type="term" value="F:ATP binding"/>
    <property type="evidence" value="ECO:0007669"/>
    <property type="project" value="UniProtKB-KW"/>
</dbReference>
<reference evidence="6 7" key="2">
    <citation type="journal article" date="2017" name="Genome Announc.">
        <title>Draft Genome Sequences of Four Alkaliphilic Bacteria Belonging to the Anaerobacillus Genus.</title>
        <authorList>
            <person name="Bassil N.M."/>
            <person name="Lloyd J.R."/>
        </authorList>
    </citation>
    <scope>NUCLEOTIDE SEQUENCE [LARGE SCALE GENOMIC DNA]</scope>
    <source>
        <strain evidence="6 7">NB2006</strain>
    </source>
</reference>
<evidence type="ECO:0000313" key="7">
    <source>
        <dbReference type="Proteomes" id="UP000180175"/>
    </source>
</evidence>
<keyword evidence="1" id="KW-0813">Transport</keyword>
<dbReference type="CDD" id="cd03230">
    <property type="entry name" value="ABC_DR_subfamily_A"/>
    <property type="match status" value="1"/>
</dbReference>
<dbReference type="PROSITE" id="PS50893">
    <property type="entry name" value="ABC_TRANSPORTER_2"/>
    <property type="match status" value="1"/>
</dbReference>
<dbReference type="InterPro" id="IPR027417">
    <property type="entry name" value="P-loop_NTPase"/>
</dbReference>
<dbReference type="SMART" id="SM00382">
    <property type="entry name" value="AAA"/>
    <property type="match status" value="1"/>
</dbReference>
<dbReference type="AlphaFoldDB" id="A0A1S2M2P4"/>
<evidence type="ECO:0000256" key="1">
    <source>
        <dbReference type="ARBA" id="ARBA00022448"/>
    </source>
</evidence>
<name>A0A1S2M2P4_9BACI</name>
<dbReference type="InterPro" id="IPR051782">
    <property type="entry name" value="ABC_Transporter_VariousFunc"/>
</dbReference>
<dbReference type="EMBL" id="CP063356">
    <property type="protein sequence ID" value="QOY36572.1"/>
    <property type="molecule type" value="Genomic_DNA"/>
</dbReference>
<keyword evidence="3 6" id="KW-0067">ATP-binding</keyword>
<evidence type="ECO:0000259" key="4">
    <source>
        <dbReference type="PROSITE" id="PS50893"/>
    </source>
</evidence>
<dbReference type="SUPFAM" id="SSF52540">
    <property type="entry name" value="P-loop containing nucleoside triphosphate hydrolases"/>
    <property type="match status" value="1"/>
</dbReference>
<dbReference type="Pfam" id="PF00005">
    <property type="entry name" value="ABC_tran"/>
    <property type="match status" value="1"/>
</dbReference>
<keyword evidence="2" id="KW-0547">Nucleotide-binding</keyword>
<dbReference type="PANTHER" id="PTHR42939">
    <property type="entry name" value="ABC TRANSPORTER ATP-BINDING PROTEIN ALBC-RELATED"/>
    <property type="match status" value="1"/>
</dbReference>
<dbReference type="InterPro" id="IPR003439">
    <property type="entry name" value="ABC_transporter-like_ATP-bd"/>
</dbReference>
<evidence type="ECO:0000313" key="6">
    <source>
        <dbReference type="EMBL" id="QOY36572.1"/>
    </source>
</evidence>
<dbReference type="OrthoDB" id="2353216at2"/>
<organism evidence="5 7">
    <name type="scientific">Anaerobacillus isosaccharinicus</name>
    <dbReference type="NCBI Taxonomy" id="1532552"/>
    <lineage>
        <taxon>Bacteria</taxon>
        <taxon>Bacillati</taxon>
        <taxon>Bacillota</taxon>
        <taxon>Bacilli</taxon>
        <taxon>Bacillales</taxon>
        <taxon>Bacillaceae</taxon>
        <taxon>Anaerobacillus</taxon>
    </lineage>
</organism>
<dbReference type="PANTHER" id="PTHR42939:SF1">
    <property type="entry name" value="ABC TRANSPORTER ATP-BINDING PROTEIN ALBC-RELATED"/>
    <property type="match status" value="1"/>
</dbReference>
<dbReference type="KEGG" id="aia:AWH56_002505"/>
<dbReference type="InterPro" id="IPR017871">
    <property type="entry name" value="ABC_transporter-like_CS"/>
</dbReference>
<gene>
    <name evidence="6" type="ORF">AWH56_002505</name>
    <name evidence="5" type="ORF">AWH56_10055</name>
</gene>
<dbReference type="GO" id="GO:0016887">
    <property type="term" value="F:ATP hydrolysis activity"/>
    <property type="evidence" value="ECO:0007669"/>
    <property type="project" value="InterPro"/>
</dbReference>
<keyword evidence="7" id="KW-1185">Reference proteome</keyword>
<dbReference type="Proteomes" id="UP000180175">
    <property type="component" value="Chromosome"/>
</dbReference>
<dbReference type="PROSITE" id="PS00211">
    <property type="entry name" value="ABC_TRANSPORTER_1"/>
    <property type="match status" value="1"/>
</dbReference>
<accession>A0A1S2M2P4</accession>
<evidence type="ECO:0000313" key="5">
    <source>
        <dbReference type="EMBL" id="OIJ19022.1"/>
    </source>
</evidence>
<dbReference type="RefSeq" id="WP_071317026.1">
    <property type="nucleotide sequence ID" value="NZ_CP063356.2"/>
</dbReference>
<dbReference type="EMBL" id="LQXD01000084">
    <property type="protein sequence ID" value="OIJ19022.1"/>
    <property type="molecule type" value="Genomic_DNA"/>
</dbReference>
<dbReference type="InterPro" id="IPR003593">
    <property type="entry name" value="AAA+_ATPase"/>
</dbReference>
<reference evidence="6 7" key="3">
    <citation type="journal article" date="2019" name="Int. J. Syst. Evol. Microbiol.">
        <title>Anaerobacillus isosaccharinicus sp. nov., an alkaliphilic bacterium which degrades isosaccharinic acid.</title>
        <authorList>
            <person name="Bassil N.M."/>
            <person name="Lloyd J.R."/>
        </authorList>
    </citation>
    <scope>NUCLEOTIDE SEQUENCE [LARGE SCALE GENOMIC DNA]</scope>
    <source>
        <strain evidence="6 7">NB2006</strain>
    </source>
</reference>
<reference evidence="5 7" key="1">
    <citation type="submission" date="2016-10" db="EMBL/GenBank/DDBJ databases">
        <title>Draft genome sequences of four alkaliphilic bacteria belonging to the Anaerobacillus genus.</title>
        <authorList>
            <person name="Bassil N.M."/>
            <person name="Lloyd J.R."/>
        </authorList>
    </citation>
    <scope>NUCLEOTIDE SEQUENCE [LARGE SCALE GENOMIC DNA]</scope>
    <source>
        <strain evidence="5 7">NB2006</strain>
    </source>
</reference>
<evidence type="ECO:0000256" key="2">
    <source>
        <dbReference type="ARBA" id="ARBA00022741"/>
    </source>
</evidence>
<dbReference type="Gene3D" id="3.40.50.300">
    <property type="entry name" value="P-loop containing nucleotide triphosphate hydrolases"/>
    <property type="match status" value="1"/>
</dbReference>
<protein>
    <submittedName>
        <fullName evidence="6">ABC transporter ATP-binding protein</fullName>
    </submittedName>
</protein>
<proteinExistence type="predicted"/>
<feature type="domain" description="ABC transporter" evidence="4">
    <location>
        <begin position="6"/>
        <end position="231"/>
    </location>
</feature>
<evidence type="ECO:0000256" key="3">
    <source>
        <dbReference type="ARBA" id="ARBA00022840"/>
    </source>
</evidence>